<proteinExistence type="predicted"/>
<dbReference type="EMBL" id="JAINZZ010000001">
    <property type="protein sequence ID" value="MBY8876331.1"/>
    <property type="molecule type" value="Genomic_DNA"/>
</dbReference>
<name>A0ABS7Q0A9_9ACTN</name>
<organism evidence="1 2">
    <name type="scientific">Actinacidiphila acidipaludis</name>
    <dbReference type="NCBI Taxonomy" id="2873382"/>
    <lineage>
        <taxon>Bacteria</taxon>
        <taxon>Bacillati</taxon>
        <taxon>Actinomycetota</taxon>
        <taxon>Actinomycetes</taxon>
        <taxon>Kitasatosporales</taxon>
        <taxon>Streptomycetaceae</taxon>
        <taxon>Actinacidiphila</taxon>
    </lineage>
</organism>
<evidence type="ECO:0000313" key="2">
    <source>
        <dbReference type="Proteomes" id="UP000778578"/>
    </source>
</evidence>
<dbReference type="RefSeq" id="WP_222959589.1">
    <property type="nucleotide sequence ID" value="NZ_JAINZZ010000001.1"/>
</dbReference>
<sequence>MSCAEVKAAIDRLDAKLYVKPRDLTLLKEGDALALDHPACFNADLVEGARNLKKDLDKGIVPAPPVTP</sequence>
<dbReference type="Proteomes" id="UP000778578">
    <property type="component" value="Unassembled WGS sequence"/>
</dbReference>
<accession>A0ABS7Q0A9</accession>
<comment type="caution">
    <text evidence="1">The sequence shown here is derived from an EMBL/GenBank/DDBJ whole genome shotgun (WGS) entry which is preliminary data.</text>
</comment>
<evidence type="ECO:0000313" key="1">
    <source>
        <dbReference type="EMBL" id="MBY8876331.1"/>
    </source>
</evidence>
<reference evidence="1 2" key="1">
    <citation type="submission" date="2021-08" db="EMBL/GenBank/DDBJ databases">
        <title>WGS of actinomycetes from Thailand.</title>
        <authorList>
            <person name="Thawai C."/>
        </authorList>
    </citation>
    <scope>NUCLEOTIDE SEQUENCE [LARGE SCALE GENOMIC DNA]</scope>
    <source>
        <strain evidence="1 2">PLK6-54</strain>
    </source>
</reference>
<keyword evidence="2" id="KW-1185">Reference proteome</keyword>
<protein>
    <submittedName>
        <fullName evidence="1">Uncharacterized protein</fullName>
    </submittedName>
</protein>
<gene>
    <name evidence="1" type="ORF">K7862_01585</name>
</gene>